<dbReference type="Proteomes" id="UP001529423">
    <property type="component" value="Unassembled WGS sequence"/>
</dbReference>
<proteinExistence type="predicted"/>
<dbReference type="Pfam" id="PF09837">
    <property type="entry name" value="DUF2064"/>
    <property type="match status" value="1"/>
</dbReference>
<protein>
    <submittedName>
        <fullName evidence="1">TIGR04282 family arsenosugar biosynthesis glycosyltransferase</fullName>
    </submittedName>
</protein>
<evidence type="ECO:0000313" key="1">
    <source>
        <dbReference type="EMBL" id="MDM8334155.1"/>
    </source>
</evidence>
<dbReference type="PANTHER" id="PTHR36529">
    <property type="entry name" value="SLL1095 PROTEIN"/>
    <property type="match status" value="1"/>
</dbReference>
<reference evidence="1 2" key="3">
    <citation type="submission" date="2023-06" db="EMBL/GenBank/DDBJ databases">
        <authorList>
            <person name="Zeman M."/>
            <person name="Kubasova T."/>
            <person name="Jahodarova E."/>
            <person name="Nykrynova M."/>
            <person name="Rychlik I."/>
        </authorList>
    </citation>
    <scope>NUCLEOTIDE SEQUENCE [LARGE SCALE GENOMIC DNA]</scope>
    <source>
        <strain evidence="1 2">105_WCHN</strain>
    </source>
</reference>
<dbReference type="RefSeq" id="WP_289560475.1">
    <property type="nucleotide sequence ID" value="NZ_JAUDEO010000032.1"/>
</dbReference>
<dbReference type="NCBIfam" id="TIGR04282">
    <property type="entry name" value="glyco_like_cofC"/>
    <property type="match status" value="1"/>
</dbReference>
<organism evidence="1 2">
    <name type="scientific">Limosilactobacillus panis</name>
    <dbReference type="NCBI Taxonomy" id="47493"/>
    <lineage>
        <taxon>Bacteria</taxon>
        <taxon>Bacillati</taxon>
        <taxon>Bacillota</taxon>
        <taxon>Bacilli</taxon>
        <taxon>Lactobacillales</taxon>
        <taxon>Lactobacillaceae</taxon>
        <taxon>Limosilactobacillus</taxon>
    </lineage>
</organism>
<comment type="caution">
    <text evidence="1">The sequence shown here is derived from an EMBL/GenBank/DDBJ whole genome shotgun (WGS) entry which is preliminary data.</text>
</comment>
<keyword evidence="2" id="KW-1185">Reference proteome</keyword>
<dbReference type="PANTHER" id="PTHR36529:SF1">
    <property type="entry name" value="GLYCOSYLTRANSFERASE"/>
    <property type="match status" value="1"/>
</dbReference>
<reference evidence="2" key="1">
    <citation type="submission" date="2023-06" db="EMBL/GenBank/DDBJ databases">
        <title>Identification and characterization of horizontal gene transfer across gut microbiota members of farm animals based on homology search.</title>
        <authorList>
            <person name="Zeman M."/>
            <person name="Kubasova T."/>
            <person name="Jahodarova E."/>
            <person name="Nykrynova M."/>
            <person name="Rychlik I."/>
        </authorList>
    </citation>
    <scope>NUCLEOTIDE SEQUENCE [LARGE SCALE GENOMIC DNA]</scope>
    <source>
        <strain evidence="2">105_WCHN</strain>
    </source>
</reference>
<dbReference type="InterPro" id="IPR018641">
    <property type="entry name" value="Trfase_1_rSAM/seldom-assoc"/>
</dbReference>
<gene>
    <name evidence="1" type="ORF">QUW46_06175</name>
</gene>
<sequence length="219" mass="23837">MKNDKAYIIFTRIPTPNKCKTRLTPTYTGQQASSVQADLLADLLASAAQLPSAGVDVLLAYSDEQDPAAFLADLPAFVTAFPQHGDNIGQRMNNAFADAFARGYQEVVLTGSDLPQLTATTVERAFQVMKEVVIGPSVDGGYYLIGAQRGIDLTPLFNAAIDWGHSTVLQSTLSRVAGHDVQLLAAQTDVDSPADLQAARRQLDDHNSRLRQWFEEENE</sequence>
<dbReference type="EMBL" id="JAUDEO010000032">
    <property type="protein sequence ID" value="MDM8334155.1"/>
    <property type="molecule type" value="Genomic_DNA"/>
</dbReference>
<evidence type="ECO:0000313" key="2">
    <source>
        <dbReference type="Proteomes" id="UP001529423"/>
    </source>
</evidence>
<reference evidence="1 2" key="2">
    <citation type="submission" date="2023-06" db="EMBL/GenBank/DDBJ databases">
        <title>Identification and characterization of horizontal gene transfer across gut microbiota members of farm animals based on homology search.</title>
        <authorList>
            <person name="Schwarzerova J."/>
            <person name="Nykrynova M."/>
            <person name="Jureckova K."/>
            <person name="Cejkova D."/>
            <person name="Rychlik I."/>
        </authorList>
    </citation>
    <scope>NUCLEOTIDE SEQUENCE [LARGE SCALE GENOMIC DNA]</scope>
    <source>
        <strain evidence="1 2">105_WCHN</strain>
    </source>
</reference>
<name>A0ABT7VN34_9LACO</name>
<accession>A0ABT7VN34</accession>